<dbReference type="AlphaFoldDB" id="W0FMV1"/>
<accession>W0FMV1</accession>
<proteinExistence type="predicted"/>
<reference evidence="1" key="1">
    <citation type="journal article" date="2013" name="PLoS ONE">
        <title>Metagenomic insights into the carbohydrate-active enzymes carried by the microorganisms adhering to solid digesta in the rumen of cows.</title>
        <authorList>
            <person name="Wang L."/>
            <person name="Hatem A."/>
            <person name="Catalyurek U.V."/>
            <person name="Morrison M."/>
            <person name="Yu Z."/>
        </authorList>
    </citation>
    <scope>NUCLEOTIDE SEQUENCE</scope>
</reference>
<evidence type="ECO:0000313" key="1">
    <source>
        <dbReference type="EMBL" id="AHF24320.1"/>
    </source>
</evidence>
<dbReference type="EMBL" id="KC246790">
    <property type="protein sequence ID" value="AHF24320.1"/>
    <property type="molecule type" value="Genomic_DNA"/>
</dbReference>
<sequence length="51" mass="6240">MNVFHDDLVTWKLYHVFQKQKTPAKLKNQFCEVFVYLKMKKDELTEKLKAH</sequence>
<name>W0FMV1_9BACT</name>
<organism evidence="1">
    <name type="scientific">uncultured bacterium Contig17</name>
    <dbReference type="NCBI Taxonomy" id="1393492"/>
    <lineage>
        <taxon>Bacteria</taxon>
        <taxon>environmental samples</taxon>
    </lineage>
</organism>
<protein>
    <submittedName>
        <fullName evidence="1">Uncharacterized protein</fullName>
    </submittedName>
</protein>